<dbReference type="RefSeq" id="XP_003675647.1">
    <property type="nucleotide sequence ID" value="XM_003675599.1"/>
</dbReference>
<organism evidence="15 16">
    <name type="scientific">Naumovozyma castellii</name>
    <name type="common">Yeast</name>
    <name type="synonym">Saccharomyces castellii</name>
    <dbReference type="NCBI Taxonomy" id="27288"/>
    <lineage>
        <taxon>Eukaryota</taxon>
        <taxon>Fungi</taxon>
        <taxon>Dikarya</taxon>
        <taxon>Ascomycota</taxon>
        <taxon>Saccharomycotina</taxon>
        <taxon>Saccharomycetes</taxon>
        <taxon>Saccharomycetales</taxon>
        <taxon>Saccharomycetaceae</taxon>
        <taxon>Naumovozyma</taxon>
    </lineage>
</organism>
<dbReference type="NCBIfam" id="TIGR01354">
    <property type="entry name" value="cyt_deam_tetra"/>
    <property type="match status" value="1"/>
</dbReference>
<dbReference type="GO" id="GO:0006216">
    <property type="term" value="P:cytidine catabolic process"/>
    <property type="evidence" value="ECO:0007669"/>
    <property type="project" value="EnsemblFungi"/>
</dbReference>
<dbReference type="GO" id="GO:0005829">
    <property type="term" value="C:cytosol"/>
    <property type="evidence" value="ECO:0007669"/>
    <property type="project" value="TreeGrafter"/>
</dbReference>
<dbReference type="InterPro" id="IPR006262">
    <property type="entry name" value="Cyt_deam_tetra"/>
</dbReference>
<comment type="function">
    <text evidence="2 13">This enzyme scavenges exogenous and endogenous cytidine and 2'-deoxycytidine for UMP synthesis.</text>
</comment>
<evidence type="ECO:0000256" key="9">
    <source>
        <dbReference type="ARBA" id="ARBA00049558"/>
    </source>
</evidence>
<dbReference type="GO" id="GO:0006217">
    <property type="term" value="P:deoxycytidine catabolic process"/>
    <property type="evidence" value="ECO:0007669"/>
    <property type="project" value="EnsemblFungi"/>
</dbReference>
<evidence type="ECO:0000256" key="5">
    <source>
        <dbReference type="ARBA" id="ARBA00022723"/>
    </source>
</evidence>
<dbReference type="SUPFAM" id="SSF53927">
    <property type="entry name" value="Cytidine deaminase-like"/>
    <property type="match status" value="1"/>
</dbReference>
<keyword evidence="7 12" id="KW-0862">Zinc</keyword>
<feature type="binding site" evidence="12">
    <location>
        <position position="107"/>
    </location>
    <ligand>
        <name>Zn(2+)</name>
        <dbReference type="ChEBI" id="CHEBI:29105"/>
        <note>catalytic</note>
    </ligand>
</feature>
<dbReference type="InterPro" id="IPR002125">
    <property type="entry name" value="CMP_dCMP_dom"/>
</dbReference>
<dbReference type="OrthoDB" id="414540at2759"/>
<dbReference type="AlphaFoldDB" id="G0VCS1"/>
<feature type="binding site" evidence="12">
    <location>
        <position position="104"/>
    </location>
    <ligand>
        <name>Zn(2+)</name>
        <dbReference type="ChEBI" id="CHEBI:29105"/>
        <note>catalytic</note>
    </ligand>
</feature>
<dbReference type="GO" id="GO:0008270">
    <property type="term" value="F:zinc ion binding"/>
    <property type="evidence" value="ECO:0007669"/>
    <property type="project" value="UniProtKB-UniRule"/>
</dbReference>
<dbReference type="GeneID" id="96902864"/>
<dbReference type="Proteomes" id="UP000001640">
    <property type="component" value="Chromosome 3"/>
</dbReference>
<evidence type="ECO:0000259" key="14">
    <source>
        <dbReference type="PROSITE" id="PS51747"/>
    </source>
</evidence>
<dbReference type="Pfam" id="PF00383">
    <property type="entry name" value="dCMP_cyt_deam_1"/>
    <property type="match status" value="1"/>
</dbReference>
<evidence type="ECO:0000256" key="12">
    <source>
        <dbReference type="PIRSR" id="PIRSR606262-3"/>
    </source>
</evidence>
<dbReference type="InterPro" id="IPR016193">
    <property type="entry name" value="Cytidine_deaminase-like"/>
</dbReference>
<dbReference type="GO" id="GO:0042802">
    <property type="term" value="F:identical protein binding"/>
    <property type="evidence" value="ECO:0007669"/>
    <property type="project" value="EnsemblFungi"/>
</dbReference>
<dbReference type="EMBL" id="HE576754">
    <property type="protein sequence ID" value="CCC69281.1"/>
    <property type="molecule type" value="Genomic_DNA"/>
</dbReference>
<feature type="domain" description="CMP/dCMP-type deaminase" evidence="14">
    <location>
        <begin position="17"/>
        <end position="147"/>
    </location>
</feature>
<evidence type="ECO:0000256" key="2">
    <source>
        <dbReference type="ARBA" id="ARBA00003949"/>
    </source>
</evidence>
<evidence type="ECO:0000256" key="3">
    <source>
        <dbReference type="ARBA" id="ARBA00006576"/>
    </source>
</evidence>
<keyword evidence="16" id="KW-1185">Reference proteome</keyword>
<name>G0VCS1_NAUCA</name>
<dbReference type="STRING" id="1064592.G0VCS1"/>
<dbReference type="KEGG" id="ncs:NCAS_0C02910"/>
<dbReference type="InParanoid" id="G0VCS1"/>
<evidence type="ECO:0000313" key="16">
    <source>
        <dbReference type="Proteomes" id="UP000001640"/>
    </source>
</evidence>
<dbReference type="GO" id="GO:0004126">
    <property type="term" value="F:cytidine deaminase activity"/>
    <property type="evidence" value="ECO:0007669"/>
    <property type="project" value="UniProtKB-UniRule"/>
</dbReference>
<dbReference type="CDD" id="cd01283">
    <property type="entry name" value="cytidine_deaminase"/>
    <property type="match status" value="1"/>
</dbReference>
<dbReference type="InterPro" id="IPR050202">
    <property type="entry name" value="Cyt/Deoxycyt_deaminase"/>
</dbReference>
<keyword evidence="5 12" id="KW-0479">Metal-binding</keyword>
<reference key="2">
    <citation type="submission" date="2011-08" db="EMBL/GenBank/DDBJ databases">
        <title>Genome sequence of Naumovozyma castellii.</title>
        <authorList>
            <person name="Gordon J.L."/>
            <person name="Armisen D."/>
            <person name="Proux-Wera E."/>
            <person name="OhEigeartaigh S.S."/>
            <person name="Byrne K.P."/>
            <person name="Wolfe K.H."/>
        </authorList>
    </citation>
    <scope>NUCLEOTIDE SEQUENCE</scope>
    <source>
        <strain>Type strain:CBS 4309</strain>
    </source>
</reference>
<accession>G0VCS1</accession>
<protein>
    <recommendedName>
        <fullName evidence="4 13">Cytidine deaminase</fullName>
        <ecNumber evidence="4 13">3.5.4.5</ecNumber>
    </recommendedName>
    <alternativeName>
        <fullName evidence="8 13">Cytidine aminohydrolase</fullName>
    </alternativeName>
</protein>
<feature type="binding site" evidence="11">
    <location>
        <begin position="58"/>
        <end position="64"/>
    </location>
    <ligand>
        <name>substrate</name>
    </ligand>
</feature>
<keyword evidence="6 13" id="KW-0378">Hydrolase</keyword>
<dbReference type="PANTHER" id="PTHR11644:SF2">
    <property type="entry name" value="CYTIDINE DEAMINASE"/>
    <property type="match status" value="1"/>
</dbReference>
<dbReference type="GO" id="GO:0008655">
    <property type="term" value="P:pyrimidine-containing compound salvage"/>
    <property type="evidence" value="ECO:0007669"/>
    <property type="project" value="EnsemblFungi"/>
</dbReference>
<feature type="binding site" evidence="12">
    <location>
        <position position="69"/>
    </location>
    <ligand>
        <name>Zn(2+)</name>
        <dbReference type="ChEBI" id="CHEBI:29105"/>
        <note>catalytic</note>
    </ligand>
</feature>
<dbReference type="PROSITE" id="PS51747">
    <property type="entry name" value="CYT_DCMP_DEAMINASES_2"/>
    <property type="match status" value="1"/>
</dbReference>
<evidence type="ECO:0000256" key="11">
    <source>
        <dbReference type="PIRSR" id="PIRSR606262-2"/>
    </source>
</evidence>
<dbReference type="NCBIfam" id="NF004064">
    <property type="entry name" value="PRK05578.1"/>
    <property type="match status" value="1"/>
</dbReference>
<sequence>MHLNEQEPHLSIGIEEETFNELRQQAIEARSLSYSPYSHFKVGCCLLTKSNDFIKGANIENASYGATICAERTAIVKAVTGDETDKWVCLAISGESLDECITPCGICRQTLREFVDAEFPIVMFNGDGSKVKIRTLNQLLPDSFGPDNLQT</sequence>
<evidence type="ECO:0000256" key="6">
    <source>
        <dbReference type="ARBA" id="ARBA00022801"/>
    </source>
</evidence>
<gene>
    <name evidence="15" type="primary">NCAS0C02910</name>
    <name evidence="15" type="ordered locus">NCAS_0C02910</name>
</gene>
<dbReference type="GO" id="GO:0005634">
    <property type="term" value="C:nucleus"/>
    <property type="evidence" value="ECO:0007669"/>
    <property type="project" value="EnsemblFungi"/>
</dbReference>
<evidence type="ECO:0000256" key="7">
    <source>
        <dbReference type="ARBA" id="ARBA00022833"/>
    </source>
</evidence>
<comment type="catalytic activity">
    <reaction evidence="9 13">
        <text>cytidine + H2O + H(+) = uridine + NH4(+)</text>
        <dbReference type="Rhea" id="RHEA:16069"/>
        <dbReference type="ChEBI" id="CHEBI:15377"/>
        <dbReference type="ChEBI" id="CHEBI:15378"/>
        <dbReference type="ChEBI" id="CHEBI:16704"/>
        <dbReference type="ChEBI" id="CHEBI:17562"/>
        <dbReference type="ChEBI" id="CHEBI:28938"/>
        <dbReference type="EC" id="3.5.4.5"/>
    </reaction>
</comment>
<dbReference type="HOGENOM" id="CLU_097262_2_2_1"/>
<dbReference type="PANTHER" id="PTHR11644">
    <property type="entry name" value="CYTIDINE DEAMINASE"/>
    <property type="match status" value="1"/>
</dbReference>
<evidence type="ECO:0000256" key="4">
    <source>
        <dbReference type="ARBA" id="ARBA00012783"/>
    </source>
</evidence>
<dbReference type="FunCoup" id="G0VCS1">
    <property type="interactions" value="192"/>
</dbReference>
<dbReference type="EC" id="3.5.4.5" evidence="4 13"/>
<comment type="catalytic activity">
    <reaction evidence="13">
        <text>2'-deoxycytidine + H2O + H(+) = 2'-deoxyuridine + NH4(+)</text>
        <dbReference type="Rhea" id="RHEA:13433"/>
        <dbReference type="ChEBI" id="CHEBI:15377"/>
        <dbReference type="ChEBI" id="CHEBI:15378"/>
        <dbReference type="ChEBI" id="CHEBI:15698"/>
        <dbReference type="ChEBI" id="CHEBI:16450"/>
        <dbReference type="ChEBI" id="CHEBI:28938"/>
        <dbReference type="EC" id="3.5.4.5"/>
    </reaction>
</comment>
<evidence type="ECO:0000313" key="15">
    <source>
        <dbReference type="EMBL" id="CCC69281.1"/>
    </source>
</evidence>
<proteinExistence type="inferred from homology"/>
<evidence type="ECO:0000256" key="1">
    <source>
        <dbReference type="ARBA" id="ARBA00001947"/>
    </source>
</evidence>
<evidence type="ECO:0000256" key="8">
    <source>
        <dbReference type="ARBA" id="ARBA00032005"/>
    </source>
</evidence>
<feature type="active site" description="Proton donor" evidence="10">
    <location>
        <position position="71"/>
    </location>
</feature>
<comment type="similarity">
    <text evidence="3 13">Belongs to the cytidine and deoxycytidylate deaminase family.</text>
</comment>
<comment type="cofactor">
    <cofactor evidence="1 12 13">
        <name>Zn(2+)</name>
        <dbReference type="ChEBI" id="CHEBI:29105"/>
    </cofactor>
</comment>
<dbReference type="InterPro" id="IPR016192">
    <property type="entry name" value="APOBEC/CMP_deaminase_Zn-bd"/>
</dbReference>
<dbReference type="OMA" id="LTHFTCV"/>
<evidence type="ECO:0000256" key="10">
    <source>
        <dbReference type="PIRSR" id="PIRSR606262-1"/>
    </source>
</evidence>
<evidence type="ECO:0000256" key="13">
    <source>
        <dbReference type="RuleBase" id="RU364006"/>
    </source>
</evidence>
<reference evidence="15 16" key="1">
    <citation type="journal article" date="2011" name="Proc. Natl. Acad. Sci. U.S.A.">
        <title>Evolutionary erosion of yeast sex chromosomes by mating-type switching accidents.</title>
        <authorList>
            <person name="Gordon J.L."/>
            <person name="Armisen D."/>
            <person name="Proux-Wera E."/>
            <person name="Oheigeartaigh S.S."/>
            <person name="Byrne K.P."/>
            <person name="Wolfe K.H."/>
        </authorList>
    </citation>
    <scope>NUCLEOTIDE SEQUENCE [LARGE SCALE GENOMIC DNA]</scope>
    <source>
        <strain evidence="16">ATCC 76901 / BCRC 22586 / CBS 4309 / NBRC 1992 / NRRL Y-12630</strain>
    </source>
</reference>
<dbReference type="FunFam" id="3.40.140.10:FF:000008">
    <property type="entry name" value="Cytidine deaminase"/>
    <property type="match status" value="1"/>
</dbReference>
<dbReference type="Gene3D" id="3.40.140.10">
    <property type="entry name" value="Cytidine Deaminase, domain 2"/>
    <property type="match status" value="1"/>
</dbReference>
<dbReference type="eggNOG" id="KOG0833">
    <property type="taxonomic scope" value="Eukaryota"/>
</dbReference>
<dbReference type="PROSITE" id="PS00903">
    <property type="entry name" value="CYT_DCMP_DEAMINASES_1"/>
    <property type="match status" value="1"/>
</dbReference>